<dbReference type="EMBL" id="BMEG01000003">
    <property type="protein sequence ID" value="GGD70014.1"/>
    <property type="molecule type" value="Genomic_DNA"/>
</dbReference>
<evidence type="ECO:0000313" key="3">
    <source>
        <dbReference type="EMBL" id="GGD70014.1"/>
    </source>
</evidence>
<evidence type="ECO:0000313" key="4">
    <source>
        <dbReference type="Proteomes" id="UP000597138"/>
    </source>
</evidence>
<keyword evidence="1" id="KW-0597">Phosphoprotein</keyword>
<evidence type="ECO:0000256" key="1">
    <source>
        <dbReference type="PROSITE-ProRule" id="PRU00169"/>
    </source>
</evidence>
<organism evidence="3 4">
    <name type="scientific">Caballeronia grimmiae</name>
    <dbReference type="NCBI Taxonomy" id="1071679"/>
    <lineage>
        <taxon>Bacteria</taxon>
        <taxon>Pseudomonadati</taxon>
        <taxon>Pseudomonadota</taxon>
        <taxon>Betaproteobacteria</taxon>
        <taxon>Burkholderiales</taxon>
        <taxon>Burkholderiaceae</taxon>
        <taxon>Caballeronia</taxon>
    </lineage>
</organism>
<comment type="caution">
    <text evidence="3">The sequence shown here is derived from an EMBL/GenBank/DDBJ whole genome shotgun (WGS) entry which is preliminary data.</text>
</comment>
<gene>
    <name evidence="3" type="ORF">GCM10010985_25660</name>
</gene>
<dbReference type="Proteomes" id="UP000597138">
    <property type="component" value="Unassembled WGS sequence"/>
</dbReference>
<dbReference type="InterPro" id="IPR011006">
    <property type="entry name" value="CheY-like_superfamily"/>
</dbReference>
<dbReference type="Gene3D" id="3.40.50.2300">
    <property type="match status" value="1"/>
</dbReference>
<dbReference type="InterPro" id="IPR001789">
    <property type="entry name" value="Sig_transdc_resp-reg_receiver"/>
</dbReference>
<dbReference type="PROSITE" id="PS50110">
    <property type="entry name" value="RESPONSE_REGULATORY"/>
    <property type="match status" value="1"/>
</dbReference>
<feature type="modified residue" description="4-aspartylphosphate" evidence="1">
    <location>
        <position position="25"/>
    </location>
</feature>
<name>A0ABQ1RJ67_9BURK</name>
<dbReference type="SUPFAM" id="SSF52172">
    <property type="entry name" value="CheY-like"/>
    <property type="match status" value="1"/>
</dbReference>
<accession>A0ABQ1RJ67</accession>
<feature type="domain" description="Response regulatory" evidence="2">
    <location>
        <begin position="1"/>
        <end position="89"/>
    </location>
</feature>
<keyword evidence="4" id="KW-1185">Reference proteome</keyword>
<protein>
    <recommendedName>
        <fullName evidence="2">Response regulatory domain-containing protein</fullName>
    </recommendedName>
</protein>
<sequence length="91" mass="9675">MRPPDGAAGLNVLRSDTKIDLLVTDLGLPGVINGRQLADAGRELRHALKTLFITGYTATIVDRTLGPGIQILTKPFSIDALAAQVRGLMHS</sequence>
<reference evidence="4" key="1">
    <citation type="journal article" date="2019" name="Int. J. Syst. Evol. Microbiol.">
        <title>The Global Catalogue of Microorganisms (GCM) 10K type strain sequencing project: providing services to taxonomists for standard genome sequencing and annotation.</title>
        <authorList>
            <consortium name="The Broad Institute Genomics Platform"/>
            <consortium name="The Broad Institute Genome Sequencing Center for Infectious Disease"/>
            <person name="Wu L."/>
            <person name="Ma J."/>
        </authorList>
    </citation>
    <scope>NUCLEOTIDE SEQUENCE [LARGE SCALE GENOMIC DNA]</scope>
    <source>
        <strain evidence="4">CGMCC 1.11013</strain>
    </source>
</reference>
<proteinExistence type="predicted"/>
<evidence type="ECO:0000259" key="2">
    <source>
        <dbReference type="PROSITE" id="PS50110"/>
    </source>
</evidence>